<dbReference type="Pfam" id="PF00582">
    <property type="entry name" value="Usp"/>
    <property type="match status" value="1"/>
</dbReference>
<evidence type="ECO:0000256" key="1">
    <source>
        <dbReference type="ARBA" id="ARBA00008791"/>
    </source>
</evidence>
<dbReference type="Gene3D" id="3.40.50.12370">
    <property type="match status" value="1"/>
</dbReference>
<accession>A0A1L3F8Y1</accession>
<sequence>MIRDVMVWLDGGASDEIRLAAVADIARQLETRVVIGLYINVLPLPGPIEGDATAAIVEHARETGDAMEAALAKRLQMLDRVVEIRRFDVLSDDVARIAAREARSSDTFVALRPNGAMDPEQLVEGVLFGSGRNVYLVPETERPKIAFDRIMVAWNGSREAARALAEAMPFLHKAKQVAVVVATGEKPTEEEAVMGIDAVNHLRHHGIQASLHRIKCRTSEVGPQLMAEAERRKADLIVMGGYSHIRLLERFLGGVTYSLLHESPIPLLMAH</sequence>
<feature type="domain" description="UspA" evidence="2">
    <location>
        <begin position="147"/>
        <end position="270"/>
    </location>
</feature>
<dbReference type="Proteomes" id="UP000181962">
    <property type="component" value="Chromosome"/>
</dbReference>
<dbReference type="InterPro" id="IPR006015">
    <property type="entry name" value="Universal_stress_UspA"/>
</dbReference>
<dbReference type="PANTHER" id="PTHR46268">
    <property type="entry name" value="STRESS RESPONSE PROTEIN NHAX"/>
    <property type="match status" value="1"/>
</dbReference>
<dbReference type="CDD" id="cd00293">
    <property type="entry name" value="USP-like"/>
    <property type="match status" value="1"/>
</dbReference>
<dbReference type="PRINTS" id="PR01438">
    <property type="entry name" value="UNVRSLSTRESS"/>
</dbReference>
<organism evidence="3 4">
    <name type="scientific">Bradyrhizobium japonicum</name>
    <dbReference type="NCBI Taxonomy" id="375"/>
    <lineage>
        <taxon>Bacteria</taxon>
        <taxon>Pseudomonadati</taxon>
        <taxon>Pseudomonadota</taxon>
        <taxon>Alphaproteobacteria</taxon>
        <taxon>Hyphomicrobiales</taxon>
        <taxon>Nitrobacteraceae</taxon>
        <taxon>Bradyrhizobium</taxon>
    </lineage>
</organism>
<dbReference type="OrthoDB" id="9804721at2"/>
<evidence type="ECO:0000259" key="2">
    <source>
        <dbReference type="Pfam" id="PF00582"/>
    </source>
</evidence>
<dbReference type="InterPro" id="IPR006016">
    <property type="entry name" value="UspA"/>
</dbReference>
<protein>
    <recommendedName>
        <fullName evidence="2">UspA domain-containing protein</fullName>
    </recommendedName>
</protein>
<comment type="similarity">
    <text evidence="1">Belongs to the universal stress protein A family.</text>
</comment>
<dbReference type="AlphaFoldDB" id="A0A1L3F8Y1"/>
<evidence type="ECO:0000313" key="4">
    <source>
        <dbReference type="Proteomes" id="UP000181962"/>
    </source>
</evidence>
<proteinExistence type="inferred from homology"/>
<reference evidence="3 4" key="1">
    <citation type="submission" date="2016-11" db="EMBL/GenBank/DDBJ databases">
        <title>Complete Genome Sequence of Bradyrhizobium sp. strain J5, an isolated from soybean nodule in Hokkaido.</title>
        <authorList>
            <person name="Kanehara K."/>
        </authorList>
    </citation>
    <scope>NUCLEOTIDE SEQUENCE [LARGE SCALE GENOMIC DNA]</scope>
    <source>
        <strain evidence="3 4">J5</strain>
    </source>
</reference>
<dbReference type="SUPFAM" id="SSF52402">
    <property type="entry name" value="Adenine nucleotide alpha hydrolases-like"/>
    <property type="match status" value="1"/>
</dbReference>
<gene>
    <name evidence="3" type="ORF">BKD09_15570</name>
</gene>
<name>A0A1L3F8Y1_BRAJP</name>
<dbReference type="PANTHER" id="PTHR46268:SF15">
    <property type="entry name" value="UNIVERSAL STRESS PROTEIN HP_0031"/>
    <property type="match status" value="1"/>
</dbReference>
<dbReference type="EMBL" id="CP017637">
    <property type="protein sequence ID" value="APG09757.1"/>
    <property type="molecule type" value="Genomic_DNA"/>
</dbReference>
<evidence type="ECO:0000313" key="3">
    <source>
        <dbReference type="EMBL" id="APG09757.1"/>
    </source>
</evidence>